<keyword evidence="4" id="KW-0997">Cell inner membrane</keyword>
<dbReference type="GO" id="GO:0015628">
    <property type="term" value="P:protein secretion by the type II secretion system"/>
    <property type="evidence" value="ECO:0007669"/>
    <property type="project" value="TreeGrafter"/>
</dbReference>
<dbReference type="GO" id="GO:0005886">
    <property type="term" value="C:plasma membrane"/>
    <property type="evidence" value="ECO:0007669"/>
    <property type="project" value="UniProtKB-SubCell"/>
</dbReference>
<organism evidence="11 12">
    <name type="scientific">Saltatorellus ferox</name>
    <dbReference type="NCBI Taxonomy" id="2528018"/>
    <lineage>
        <taxon>Bacteria</taxon>
        <taxon>Pseudomonadati</taxon>
        <taxon>Planctomycetota</taxon>
        <taxon>Planctomycetia</taxon>
        <taxon>Planctomycetia incertae sedis</taxon>
        <taxon>Saltatorellus</taxon>
    </lineage>
</organism>
<evidence type="ECO:0000256" key="3">
    <source>
        <dbReference type="ARBA" id="ARBA00022475"/>
    </source>
</evidence>
<feature type="transmembrane region" description="Helical" evidence="9">
    <location>
        <begin position="180"/>
        <end position="200"/>
    </location>
</feature>
<evidence type="ECO:0000256" key="6">
    <source>
        <dbReference type="ARBA" id="ARBA00022989"/>
    </source>
</evidence>
<dbReference type="PANTHER" id="PTHR30012:SF0">
    <property type="entry name" value="TYPE II SECRETION SYSTEM PROTEIN F-RELATED"/>
    <property type="match status" value="1"/>
</dbReference>
<evidence type="ECO:0000256" key="4">
    <source>
        <dbReference type="ARBA" id="ARBA00022519"/>
    </source>
</evidence>
<dbReference type="RefSeq" id="WP_145200866.1">
    <property type="nucleotide sequence ID" value="NZ_CP036434.1"/>
</dbReference>
<keyword evidence="5 9" id="KW-0812">Transmembrane</keyword>
<evidence type="ECO:0000256" key="1">
    <source>
        <dbReference type="ARBA" id="ARBA00004429"/>
    </source>
</evidence>
<dbReference type="InterPro" id="IPR018076">
    <property type="entry name" value="T2SS_GspF_dom"/>
</dbReference>
<dbReference type="PRINTS" id="PR00812">
    <property type="entry name" value="BCTERIALGSPF"/>
</dbReference>
<evidence type="ECO:0000256" key="9">
    <source>
        <dbReference type="SAM" id="Phobius"/>
    </source>
</evidence>
<feature type="domain" description="Type II secretion system protein GspF" evidence="10">
    <location>
        <begin position="78"/>
        <end position="201"/>
    </location>
</feature>
<dbReference type="EMBL" id="CP036434">
    <property type="protein sequence ID" value="QDV08357.1"/>
    <property type="molecule type" value="Genomic_DNA"/>
</dbReference>
<dbReference type="InterPro" id="IPR003004">
    <property type="entry name" value="GspF/PilC"/>
</dbReference>
<dbReference type="Proteomes" id="UP000320390">
    <property type="component" value="Chromosome"/>
</dbReference>
<keyword evidence="6 9" id="KW-1133">Transmembrane helix</keyword>
<dbReference type="Pfam" id="PF00482">
    <property type="entry name" value="T2SSF"/>
    <property type="match status" value="2"/>
</dbReference>
<evidence type="ECO:0000256" key="7">
    <source>
        <dbReference type="ARBA" id="ARBA00023136"/>
    </source>
</evidence>
<dbReference type="PANTHER" id="PTHR30012">
    <property type="entry name" value="GENERAL SECRETION PATHWAY PROTEIN"/>
    <property type="match status" value="1"/>
</dbReference>
<keyword evidence="7 9" id="KW-0472">Membrane</keyword>
<evidence type="ECO:0000256" key="2">
    <source>
        <dbReference type="ARBA" id="ARBA00005745"/>
    </source>
</evidence>
<evidence type="ECO:0000256" key="8">
    <source>
        <dbReference type="SAM" id="MobiDB-lite"/>
    </source>
</evidence>
<dbReference type="AlphaFoldDB" id="A0A518EW88"/>
<comment type="subcellular location">
    <subcellularLocation>
        <location evidence="1">Cell inner membrane</location>
        <topology evidence="1">Multi-pass membrane protein</topology>
    </subcellularLocation>
</comment>
<feature type="domain" description="Type II secretion system protein GspF" evidence="10">
    <location>
        <begin position="281"/>
        <end position="403"/>
    </location>
</feature>
<evidence type="ECO:0000259" key="10">
    <source>
        <dbReference type="Pfam" id="PF00482"/>
    </source>
</evidence>
<name>A0A518EW88_9BACT</name>
<feature type="transmembrane region" description="Helical" evidence="9">
    <location>
        <begin position="384"/>
        <end position="405"/>
    </location>
</feature>
<dbReference type="InterPro" id="IPR042094">
    <property type="entry name" value="T2SS_GspF_sf"/>
</dbReference>
<accession>A0A518EW88</accession>
<dbReference type="FunFam" id="1.20.81.30:FF:000001">
    <property type="entry name" value="Type II secretion system protein F"/>
    <property type="match status" value="2"/>
</dbReference>
<dbReference type="Gene3D" id="1.20.81.30">
    <property type="entry name" value="Type II secretion system (T2SS), domain F"/>
    <property type="match status" value="2"/>
</dbReference>
<proteinExistence type="inferred from homology"/>
<evidence type="ECO:0000256" key="5">
    <source>
        <dbReference type="ARBA" id="ARBA00022692"/>
    </source>
</evidence>
<comment type="similarity">
    <text evidence="2">Belongs to the GSP F family.</text>
</comment>
<keyword evidence="3" id="KW-1003">Cell membrane</keyword>
<dbReference type="OrthoDB" id="9805682at2"/>
<keyword evidence="12" id="KW-1185">Reference proteome</keyword>
<reference evidence="11 12" key="1">
    <citation type="submission" date="2019-02" db="EMBL/GenBank/DDBJ databases">
        <title>Deep-cultivation of Planctomycetes and their phenomic and genomic characterization uncovers novel biology.</title>
        <authorList>
            <person name="Wiegand S."/>
            <person name="Jogler M."/>
            <person name="Boedeker C."/>
            <person name="Pinto D."/>
            <person name="Vollmers J."/>
            <person name="Rivas-Marin E."/>
            <person name="Kohn T."/>
            <person name="Peeters S.H."/>
            <person name="Heuer A."/>
            <person name="Rast P."/>
            <person name="Oberbeckmann S."/>
            <person name="Bunk B."/>
            <person name="Jeske O."/>
            <person name="Meyerdierks A."/>
            <person name="Storesund J.E."/>
            <person name="Kallscheuer N."/>
            <person name="Luecker S."/>
            <person name="Lage O.M."/>
            <person name="Pohl T."/>
            <person name="Merkel B.J."/>
            <person name="Hornburger P."/>
            <person name="Mueller R.-W."/>
            <person name="Bruemmer F."/>
            <person name="Labrenz M."/>
            <person name="Spormann A.M."/>
            <person name="Op den Camp H."/>
            <person name="Overmann J."/>
            <person name="Amann R."/>
            <person name="Jetten M.S.M."/>
            <person name="Mascher T."/>
            <person name="Medema M.H."/>
            <person name="Devos D.P."/>
            <person name="Kaster A.-K."/>
            <person name="Ovreas L."/>
            <person name="Rohde M."/>
            <person name="Galperin M.Y."/>
            <person name="Jogler C."/>
        </authorList>
    </citation>
    <scope>NUCLEOTIDE SEQUENCE [LARGE SCALE GENOMIC DNA]</scope>
    <source>
        <strain evidence="11 12">Poly30</strain>
    </source>
</reference>
<feature type="transmembrane region" description="Helical" evidence="9">
    <location>
        <begin position="232"/>
        <end position="249"/>
    </location>
</feature>
<protein>
    <submittedName>
        <fullName evidence="11">Type II secretion system protein F</fullName>
    </submittedName>
</protein>
<evidence type="ECO:0000313" key="11">
    <source>
        <dbReference type="EMBL" id="QDV08357.1"/>
    </source>
</evidence>
<feature type="region of interest" description="Disordered" evidence="8">
    <location>
        <begin position="1"/>
        <end position="20"/>
    </location>
</feature>
<gene>
    <name evidence="11" type="primary">epsF_4</name>
    <name evidence="11" type="ORF">Poly30_38950</name>
</gene>
<evidence type="ECO:0000313" key="12">
    <source>
        <dbReference type="Proteomes" id="UP000320390"/>
    </source>
</evidence>
<sequence length="414" mass="44623">MAEFKYAAKDPGGSTVEGTISAESKADAVAELRKKNLIILKLDEGGGRKRPFQRAEAGKPERGSKIKAKAKKEEVVIFTRQLATMVGAGLSLLESLEVLGYQADSKGMVATCDLLVDSVRGGSDLSAAMEQCPRVFTPLYVSMVKAGEVSGQMDIILDRLADYMEAAEELSREIKSAMTYPVISMVLVLGITVFLMMGVVPTFKNVFESMDADLPAITQFVLDLSNFLRGNAALVFGGSFAAAVGLVMFKRTPAGVRTFDRLLLRLPVFGTLFQKVCLARFSRTFATLVRSGVPIMATLDIVAATSGNWVLTKAVLASAESVRNGNLLSEPLSEEKIFPPMVTRMIAIGERTGALETLLEKIAEFYDSQVKAQVKALTSLIEPLLIAFMGIIVGGVVLAIFMPILNMVSNLSNQ</sequence>